<evidence type="ECO:0000313" key="2">
    <source>
        <dbReference type="Proteomes" id="UP000814140"/>
    </source>
</evidence>
<gene>
    <name evidence="1" type="ORF">BV25DRAFT_1920531</name>
</gene>
<reference evidence="1" key="2">
    <citation type="journal article" date="2022" name="New Phytol.">
        <title>Evolutionary transition to the ectomycorrhizal habit in the genomes of a hyperdiverse lineage of mushroom-forming fungi.</title>
        <authorList>
            <person name="Looney B."/>
            <person name="Miyauchi S."/>
            <person name="Morin E."/>
            <person name="Drula E."/>
            <person name="Courty P.E."/>
            <person name="Kohler A."/>
            <person name="Kuo A."/>
            <person name="LaButti K."/>
            <person name="Pangilinan J."/>
            <person name="Lipzen A."/>
            <person name="Riley R."/>
            <person name="Andreopoulos W."/>
            <person name="He G."/>
            <person name="Johnson J."/>
            <person name="Nolan M."/>
            <person name="Tritt A."/>
            <person name="Barry K.W."/>
            <person name="Grigoriev I.V."/>
            <person name="Nagy L.G."/>
            <person name="Hibbett D."/>
            <person name="Henrissat B."/>
            <person name="Matheny P.B."/>
            <person name="Labbe J."/>
            <person name="Martin F.M."/>
        </authorList>
    </citation>
    <scope>NUCLEOTIDE SEQUENCE</scope>
    <source>
        <strain evidence="1">HHB10654</strain>
    </source>
</reference>
<organism evidence="1 2">
    <name type="scientific">Artomyces pyxidatus</name>
    <dbReference type="NCBI Taxonomy" id="48021"/>
    <lineage>
        <taxon>Eukaryota</taxon>
        <taxon>Fungi</taxon>
        <taxon>Dikarya</taxon>
        <taxon>Basidiomycota</taxon>
        <taxon>Agaricomycotina</taxon>
        <taxon>Agaricomycetes</taxon>
        <taxon>Russulales</taxon>
        <taxon>Auriscalpiaceae</taxon>
        <taxon>Artomyces</taxon>
    </lineage>
</organism>
<evidence type="ECO:0000313" key="1">
    <source>
        <dbReference type="EMBL" id="KAI0056989.1"/>
    </source>
</evidence>
<protein>
    <submittedName>
        <fullName evidence="1">Uncharacterized protein</fullName>
    </submittedName>
</protein>
<reference evidence="1" key="1">
    <citation type="submission" date="2021-03" db="EMBL/GenBank/DDBJ databases">
        <authorList>
            <consortium name="DOE Joint Genome Institute"/>
            <person name="Ahrendt S."/>
            <person name="Looney B.P."/>
            <person name="Miyauchi S."/>
            <person name="Morin E."/>
            <person name="Drula E."/>
            <person name="Courty P.E."/>
            <person name="Chicoki N."/>
            <person name="Fauchery L."/>
            <person name="Kohler A."/>
            <person name="Kuo A."/>
            <person name="Labutti K."/>
            <person name="Pangilinan J."/>
            <person name="Lipzen A."/>
            <person name="Riley R."/>
            <person name="Andreopoulos W."/>
            <person name="He G."/>
            <person name="Johnson J."/>
            <person name="Barry K.W."/>
            <person name="Grigoriev I.V."/>
            <person name="Nagy L."/>
            <person name="Hibbett D."/>
            <person name="Henrissat B."/>
            <person name="Matheny P.B."/>
            <person name="Labbe J."/>
            <person name="Martin F."/>
        </authorList>
    </citation>
    <scope>NUCLEOTIDE SEQUENCE</scope>
    <source>
        <strain evidence="1">HHB10654</strain>
    </source>
</reference>
<keyword evidence="2" id="KW-1185">Reference proteome</keyword>
<name>A0ACB8SKD3_9AGAM</name>
<accession>A0ACB8SKD3</accession>
<dbReference type="EMBL" id="MU277254">
    <property type="protein sequence ID" value="KAI0056989.1"/>
    <property type="molecule type" value="Genomic_DNA"/>
</dbReference>
<sequence>MAAAPSSSEFSTYSTRADARTALESFTFYDPLDRVTAPARLLCCCAVPHLRTLFDECTLRIPSEGYTDDGCLTVQDFLDAMAALPSLRTLDVPRAAALPHLRRLEAQGDLAGAAALMASRRTPTCISNAVWAC</sequence>
<proteinExistence type="predicted"/>
<dbReference type="Proteomes" id="UP000814140">
    <property type="component" value="Unassembled WGS sequence"/>
</dbReference>
<comment type="caution">
    <text evidence="1">The sequence shown here is derived from an EMBL/GenBank/DDBJ whole genome shotgun (WGS) entry which is preliminary data.</text>
</comment>